<protein>
    <recommendedName>
        <fullName evidence="3 8">Histidinol-phosphatase</fullName>
        <shortName evidence="8">HolPase</shortName>
        <ecNumber evidence="3 8">3.1.3.15</ecNumber>
    </recommendedName>
</protein>
<dbReference type="EC" id="3.1.3.15" evidence="3 8"/>
<comment type="similarity">
    <text evidence="2 8">Belongs to the PHP hydrolase family. HisK subfamily.</text>
</comment>
<sequence length="338" mass="36515">MVLPPDGHVHTEWSWDTVTGSMIGSCERALELGLPSVAFTEHADLTPWLIPEPIRPLLPDHFRVRLRPDGVLEPPDLDVAGYLACVEECRERFPSLRILSGVELSEPHWHRPRADALLAAHEFDRVLGSVHSLPGDGGHHHELTVISGRPPGEILRAYLEEVLGLVESTADFAVLAHLDYALRSWPAEGPPFVAADYEEEFRTVLRALAASGRALEVNTKVPLPGEVVRWWFEEGGDAVAFGSDAHEPGLVGHGFPEAAAMVEASGFRPGRTPVTFFVAPDQGVVVTRPGMTCAPSRRHDPGGGVTGPGGIEGPLIGTRPPPGRSRRNVGAGHRCPTR</sequence>
<evidence type="ECO:0000313" key="12">
    <source>
        <dbReference type="Proteomes" id="UP001227101"/>
    </source>
</evidence>
<dbReference type="InterPro" id="IPR016195">
    <property type="entry name" value="Pol/histidinol_Pase-like"/>
</dbReference>
<evidence type="ECO:0000256" key="1">
    <source>
        <dbReference type="ARBA" id="ARBA00004970"/>
    </source>
</evidence>
<evidence type="ECO:0000256" key="6">
    <source>
        <dbReference type="ARBA" id="ARBA00023102"/>
    </source>
</evidence>
<gene>
    <name evidence="11" type="ORF">QP939_40535</name>
</gene>
<evidence type="ECO:0000259" key="10">
    <source>
        <dbReference type="Pfam" id="PF02811"/>
    </source>
</evidence>
<evidence type="ECO:0000256" key="9">
    <source>
        <dbReference type="SAM" id="MobiDB-lite"/>
    </source>
</evidence>
<dbReference type="Proteomes" id="UP001227101">
    <property type="component" value="Chromosome"/>
</dbReference>
<comment type="catalytic activity">
    <reaction evidence="7 8">
        <text>L-histidinol phosphate + H2O = L-histidinol + phosphate</text>
        <dbReference type="Rhea" id="RHEA:14465"/>
        <dbReference type="ChEBI" id="CHEBI:15377"/>
        <dbReference type="ChEBI" id="CHEBI:43474"/>
        <dbReference type="ChEBI" id="CHEBI:57699"/>
        <dbReference type="ChEBI" id="CHEBI:57980"/>
        <dbReference type="EC" id="3.1.3.15"/>
    </reaction>
</comment>
<proteinExistence type="inferred from homology"/>
<evidence type="ECO:0000256" key="8">
    <source>
        <dbReference type="RuleBase" id="RU366003"/>
    </source>
</evidence>
<dbReference type="RefSeq" id="WP_285451867.1">
    <property type="nucleotide sequence ID" value="NZ_CP127173.1"/>
</dbReference>
<dbReference type="Gene3D" id="3.20.20.140">
    <property type="entry name" value="Metal-dependent hydrolases"/>
    <property type="match status" value="1"/>
</dbReference>
<feature type="compositionally biased region" description="Gly residues" evidence="9">
    <location>
        <begin position="302"/>
        <end position="312"/>
    </location>
</feature>
<keyword evidence="5 8" id="KW-0378">Hydrolase</keyword>
<evidence type="ECO:0000256" key="4">
    <source>
        <dbReference type="ARBA" id="ARBA00022605"/>
    </source>
</evidence>
<accession>A0ABY8XHJ2</accession>
<evidence type="ECO:0000256" key="3">
    <source>
        <dbReference type="ARBA" id="ARBA00013085"/>
    </source>
</evidence>
<feature type="region of interest" description="Disordered" evidence="9">
    <location>
        <begin position="292"/>
        <end position="338"/>
    </location>
</feature>
<evidence type="ECO:0000256" key="7">
    <source>
        <dbReference type="ARBA" id="ARBA00049158"/>
    </source>
</evidence>
<name>A0ABY8XHJ2_9PSEU</name>
<organism evidence="11 12">
    <name type="scientific">Amycolatopsis nalaikhensis</name>
    <dbReference type="NCBI Taxonomy" id="715472"/>
    <lineage>
        <taxon>Bacteria</taxon>
        <taxon>Bacillati</taxon>
        <taxon>Actinomycetota</taxon>
        <taxon>Actinomycetes</taxon>
        <taxon>Pseudonocardiales</taxon>
        <taxon>Pseudonocardiaceae</taxon>
        <taxon>Amycolatopsis</taxon>
    </lineage>
</organism>
<dbReference type="Pfam" id="PF02811">
    <property type="entry name" value="PHP"/>
    <property type="match status" value="1"/>
</dbReference>
<dbReference type="EMBL" id="CP127173">
    <property type="protein sequence ID" value="WIV55060.1"/>
    <property type="molecule type" value="Genomic_DNA"/>
</dbReference>
<feature type="domain" description="PHP" evidence="10">
    <location>
        <begin position="6"/>
        <end position="219"/>
    </location>
</feature>
<dbReference type="InterPro" id="IPR004013">
    <property type="entry name" value="PHP_dom"/>
</dbReference>
<evidence type="ECO:0000313" key="11">
    <source>
        <dbReference type="EMBL" id="WIV55060.1"/>
    </source>
</evidence>
<keyword evidence="6 8" id="KW-0368">Histidine biosynthesis</keyword>
<evidence type="ECO:0000256" key="5">
    <source>
        <dbReference type="ARBA" id="ARBA00022801"/>
    </source>
</evidence>
<dbReference type="SUPFAM" id="SSF89550">
    <property type="entry name" value="PHP domain-like"/>
    <property type="match status" value="1"/>
</dbReference>
<dbReference type="InterPro" id="IPR010140">
    <property type="entry name" value="Histidinol_P_phosphatase_HisJ"/>
</dbReference>
<keyword evidence="4 8" id="KW-0028">Amino-acid biosynthesis</keyword>
<evidence type="ECO:0000256" key="2">
    <source>
        <dbReference type="ARBA" id="ARBA00009152"/>
    </source>
</evidence>
<dbReference type="PANTHER" id="PTHR21039:SF0">
    <property type="entry name" value="HISTIDINOL-PHOSPHATASE"/>
    <property type="match status" value="1"/>
</dbReference>
<comment type="pathway">
    <text evidence="1 8">Amino-acid biosynthesis; L-histidine biosynthesis; L-histidine from 5-phospho-alpha-D-ribose 1-diphosphate: step 8/9.</text>
</comment>
<dbReference type="PANTHER" id="PTHR21039">
    <property type="entry name" value="HISTIDINOL PHOSPHATASE-RELATED"/>
    <property type="match status" value="1"/>
</dbReference>
<keyword evidence="12" id="KW-1185">Reference proteome</keyword>
<reference evidence="11 12" key="1">
    <citation type="submission" date="2023-06" db="EMBL/GenBank/DDBJ databases">
        <authorList>
            <person name="Oyuntsetseg B."/>
            <person name="Kim S.B."/>
        </authorList>
    </citation>
    <scope>NUCLEOTIDE SEQUENCE [LARGE SCALE GENOMIC DNA]</scope>
    <source>
        <strain evidence="11 12">2-2</strain>
    </source>
</reference>